<proteinExistence type="predicted"/>
<feature type="domain" description="BT-3987-like N-terminal" evidence="2">
    <location>
        <begin position="61"/>
        <end position="161"/>
    </location>
</feature>
<keyword evidence="4" id="KW-1185">Reference proteome</keyword>
<dbReference type="Gene3D" id="2.60.40.1740">
    <property type="entry name" value="hypothetical protein (bacova_03559)"/>
    <property type="match status" value="1"/>
</dbReference>
<dbReference type="EMBL" id="MCAQ01000004">
    <property type="protein sequence ID" value="RKF39717.1"/>
    <property type="molecule type" value="Genomic_DNA"/>
</dbReference>
<evidence type="ECO:0000313" key="3">
    <source>
        <dbReference type="EMBL" id="RKF39717.1"/>
    </source>
</evidence>
<accession>A0A420G3D8</accession>
<dbReference type="Proteomes" id="UP000286402">
    <property type="component" value="Unassembled WGS sequence"/>
</dbReference>
<sequence length="321" mass="35039">MKINKKSLLGVAAVALSMTLWGCVKEKGVFEDGGSSGIVQLVLPARTSSTAIARAVTTVFEALDVVTLPVKVQLTGAQGATEELKLTLKINDGSVEKYNLAWQSKYEALPTRLYAVDTYDVIIPKGAKEAILNIKIYPPRFTAIDFTKSYALGVQIQSATGGKISGNYAEGVYAVSIKNKYDGIYEVTGTYQDYVNAAFTGIYPQTANLVTLTGNTSEINYTTFNNGSSPHSYYFNAGGSNSYFGNWSPIFTFDNATNKVTAVTNYYGQGTNSSGRYGEIDNTANNYYDPATKTIHVTYYLVQPSGRRGKFTEIYTFKKTR</sequence>
<name>A0A420G3D8_9SPHI</name>
<keyword evidence="1" id="KW-0732">Signal</keyword>
<evidence type="ECO:0000313" key="4">
    <source>
        <dbReference type="Proteomes" id="UP000286402"/>
    </source>
</evidence>
<dbReference type="AlphaFoldDB" id="A0A420G3D8"/>
<dbReference type="Pfam" id="PF08522">
    <property type="entry name" value="BT_3987-like_N"/>
    <property type="match status" value="1"/>
</dbReference>
<comment type="caution">
    <text evidence="3">The sequence shown here is derived from an EMBL/GenBank/DDBJ whole genome shotgun (WGS) entry which is preliminary data.</text>
</comment>
<protein>
    <recommendedName>
        <fullName evidence="2">BT-3987-like N-terminal domain-containing protein</fullName>
    </recommendedName>
</protein>
<feature type="chain" id="PRO_5019290124" description="BT-3987-like N-terminal domain-containing protein" evidence="1">
    <location>
        <begin position="23"/>
        <end position="321"/>
    </location>
</feature>
<organism evidence="3 4">
    <name type="scientific">Sphingobacterium siyangense</name>
    <dbReference type="NCBI Taxonomy" id="459529"/>
    <lineage>
        <taxon>Bacteria</taxon>
        <taxon>Pseudomonadati</taxon>
        <taxon>Bacteroidota</taxon>
        <taxon>Sphingobacteriia</taxon>
        <taxon>Sphingobacteriales</taxon>
        <taxon>Sphingobacteriaceae</taxon>
        <taxon>Sphingobacterium</taxon>
    </lineage>
</organism>
<dbReference type="RefSeq" id="WP_120333555.1">
    <property type="nucleotide sequence ID" value="NZ_MCAQ01000004.1"/>
</dbReference>
<dbReference type="InterPro" id="IPR013728">
    <property type="entry name" value="BT_3987-like_N"/>
</dbReference>
<feature type="signal peptide" evidence="1">
    <location>
        <begin position="1"/>
        <end position="22"/>
    </location>
</feature>
<evidence type="ECO:0000259" key="2">
    <source>
        <dbReference type="Pfam" id="PF08522"/>
    </source>
</evidence>
<gene>
    <name evidence="3" type="ORF">BCY89_25270</name>
</gene>
<reference evidence="3 4" key="1">
    <citation type="submission" date="2016-07" db="EMBL/GenBank/DDBJ databases">
        <title>Genome analysis of Sphingobacterium siyangense T12B17.</title>
        <authorList>
            <person name="Xu D."/>
            <person name="Su Y."/>
            <person name="Zheng S."/>
        </authorList>
    </citation>
    <scope>NUCLEOTIDE SEQUENCE [LARGE SCALE GENOMIC DNA]</scope>
    <source>
        <strain evidence="3 4">T12B17</strain>
    </source>
</reference>
<evidence type="ECO:0000256" key="1">
    <source>
        <dbReference type="SAM" id="SignalP"/>
    </source>
</evidence>